<protein>
    <submittedName>
        <fullName evidence="4">Hpt domain-containing protein</fullName>
    </submittedName>
</protein>
<feature type="modified residue" description="Phosphohistidine" evidence="2">
    <location>
        <position position="37"/>
    </location>
</feature>
<name>A0A7W2EEF7_9BURK</name>
<gene>
    <name evidence="4" type="ORF">H3H36_02715</name>
</gene>
<organism evidence="4 5">
    <name type="scientific">Rugamonas fusca</name>
    <dbReference type="NCBI Taxonomy" id="2758568"/>
    <lineage>
        <taxon>Bacteria</taxon>
        <taxon>Pseudomonadati</taxon>
        <taxon>Pseudomonadota</taxon>
        <taxon>Betaproteobacteria</taxon>
        <taxon>Burkholderiales</taxon>
        <taxon>Oxalobacteraceae</taxon>
        <taxon>Telluria group</taxon>
        <taxon>Rugamonas</taxon>
    </lineage>
</organism>
<evidence type="ECO:0000256" key="2">
    <source>
        <dbReference type="PROSITE-ProRule" id="PRU00110"/>
    </source>
</evidence>
<dbReference type="GO" id="GO:0000160">
    <property type="term" value="P:phosphorelay signal transduction system"/>
    <property type="evidence" value="ECO:0007669"/>
    <property type="project" value="UniProtKB-KW"/>
</dbReference>
<feature type="domain" description="HPt" evidence="3">
    <location>
        <begin position="1"/>
        <end position="99"/>
    </location>
</feature>
<evidence type="ECO:0000313" key="4">
    <source>
        <dbReference type="EMBL" id="MBA5604272.1"/>
    </source>
</evidence>
<dbReference type="RefSeq" id="WP_182213691.1">
    <property type="nucleotide sequence ID" value="NZ_JACEZS010000001.1"/>
</dbReference>
<evidence type="ECO:0000256" key="1">
    <source>
        <dbReference type="ARBA" id="ARBA00023012"/>
    </source>
</evidence>
<keyword evidence="2" id="KW-0597">Phosphoprotein</keyword>
<evidence type="ECO:0000313" key="5">
    <source>
        <dbReference type="Proteomes" id="UP000566711"/>
    </source>
</evidence>
<dbReference type="Gene3D" id="1.20.120.160">
    <property type="entry name" value="HPT domain"/>
    <property type="match status" value="1"/>
</dbReference>
<dbReference type="SUPFAM" id="SSF47226">
    <property type="entry name" value="Histidine-containing phosphotransfer domain, HPT domain"/>
    <property type="match status" value="1"/>
</dbReference>
<keyword evidence="5" id="KW-1185">Reference proteome</keyword>
<accession>A0A7W2EEF7</accession>
<dbReference type="PROSITE" id="PS50894">
    <property type="entry name" value="HPT"/>
    <property type="match status" value="1"/>
</dbReference>
<reference evidence="4 5" key="1">
    <citation type="submission" date="2020-07" db="EMBL/GenBank/DDBJ databases">
        <title>Novel species isolated from subtropical streams in China.</title>
        <authorList>
            <person name="Lu H."/>
        </authorList>
    </citation>
    <scope>NUCLEOTIDE SEQUENCE [LARGE SCALE GENOMIC DNA]</scope>
    <source>
        <strain evidence="4 5">FT3S</strain>
    </source>
</reference>
<sequence length="174" mass="18499">MYRQMLRRLCREQVAFDIDFSGARVAADTATTRRIAHTLRGLAGTIGALQVQMAAAALEHACLRNEPDNELDALQAQVTAELDTVLAGLAPLDLEPELAPALPALDGPTLQAGLARLRELLDDNGGAALKLAARLSREARGSPAEALLSTIAAAAEDYDFEQALRTLQEVESAV</sequence>
<keyword evidence="1" id="KW-0902">Two-component regulatory system</keyword>
<dbReference type="InterPro" id="IPR036641">
    <property type="entry name" value="HPT_dom_sf"/>
</dbReference>
<proteinExistence type="predicted"/>
<dbReference type="EMBL" id="JACEZS010000001">
    <property type="protein sequence ID" value="MBA5604272.1"/>
    <property type="molecule type" value="Genomic_DNA"/>
</dbReference>
<dbReference type="InterPro" id="IPR008207">
    <property type="entry name" value="Sig_transdc_His_kin_Hpt_dom"/>
</dbReference>
<dbReference type="Proteomes" id="UP000566711">
    <property type="component" value="Unassembled WGS sequence"/>
</dbReference>
<comment type="caution">
    <text evidence="4">The sequence shown here is derived from an EMBL/GenBank/DDBJ whole genome shotgun (WGS) entry which is preliminary data.</text>
</comment>
<dbReference type="GO" id="GO:0004672">
    <property type="term" value="F:protein kinase activity"/>
    <property type="evidence" value="ECO:0007669"/>
    <property type="project" value="UniProtKB-ARBA"/>
</dbReference>
<dbReference type="Pfam" id="PF01627">
    <property type="entry name" value="Hpt"/>
    <property type="match status" value="1"/>
</dbReference>
<dbReference type="AlphaFoldDB" id="A0A7W2EEF7"/>
<evidence type="ECO:0000259" key="3">
    <source>
        <dbReference type="PROSITE" id="PS50894"/>
    </source>
</evidence>